<proteinExistence type="predicted"/>
<protein>
    <submittedName>
        <fullName evidence="3">Uncharacterized protein</fullName>
    </submittedName>
</protein>
<feature type="region of interest" description="Disordered" evidence="1">
    <location>
        <begin position="79"/>
        <end position="104"/>
    </location>
</feature>
<evidence type="ECO:0000313" key="4">
    <source>
        <dbReference type="Proteomes" id="UP000315648"/>
    </source>
</evidence>
<evidence type="ECO:0000313" key="3">
    <source>
        <dbReference type="EMBL" id="TSJ78463.1"/>
    </source>
</evidence>
<sequence>MSSYKKPILVSVLQIIGVLNGVAAVATSLISFSQSPLGVMPGIMCVLGGIVAVTLFFGLAQCVDYLGRTAYHTERTADLLERQNQRPTSPAAKDDAWRRAQGGL</sequence>
<keyword evidence="2" id="KW-0812">Transmembrane</keyword>
<accession>A0A556QP93</accession>
<keyword evidence="2" id="KW-1133">Transmembrane helix</keyword>
<organism evidence="3 4">
    <name type="scientific">Rariglobus hedericola</name>
    <dbReference type="NCBI Taxonomy" id="2597822"/>
    <lineage>
        <taxon>Bacteria</taxon>
        <taxon>Pseudomonadati</taxon>
        <taxon>Verrucomicrobiota</taxon>
        <taxon>Opitutia</taxon>
        <taxon>Opitutales</taxon>
        <taxon>Opitutaceae</taxon>
        <taxon>Rariglobus</taxon>
    </lineage>
</organism>
<keyword evidence="2" id="KW-0472">Membrane</keyword>
<dbReference type="RefSeq" id="WP_144228804.1">
    <property type="nucleotide sequence ID" value="NZ_CBCRVV010000024.1"/>
</dbReference>
<dbReference type="AlphaFoldDB" id="A0A556QP93"/>
<keyword evidence="4" id="KW-1185">Reference proteome</keyword>
<feature type="transmembrane region" description="Helical" evidence="2">
    <location>
        <begin position="40"/>
        <end position="60"/>
    </location>
</feature>
<dbReference type="EMBL" id="VMBG01000001">
    <property type="protein sequence ID" value="TSJ78463.1"/>
    <property type="molecule type" value="Genomic_DNA"/>
</dbReference>
<evidence type="ECO:0000256" key="1">
    <source>
        <dbReference type="SAM" id="MobiDB-lite"/>
    </source>
</evidence>
<dbReference type="Proteomes" id="UP000315648">
    <property type="component" value="Unassembled WGS sequence"/>
</dbReference>
<evidence type="ECO:0000256" key="2">
    <source>
        <dbReference type="SAM" id="Phobius"/>
    </source>
</evidence>
<reference evidence="3 4" key="1">
    <citation type="submission" date="2019-07" db="EMBL/GenBank/DDBJ databases">
        <title>Description of 53C-WASEF.</title>
        <authorList>
            <person name="Pitt A."/>
            <person name="Hahn M.W."/>
        </authorList>
    </citation>
    <scope>NUCLEOTIDE SEQUENCE [LARGE SCALE GENOMIC DNA]</scope>
    <source>
        <strain evidence="3 4">53C-WASEF</strain>
    </source>
</reference>
<name>A0A556QP93_9BACT</name>
<gene>
    <name evidence="3" type="ORF">FPL22_03955</name>
</gene>
<comment type="caution">
    <text evidence="3">The sequence shown here is derived from an EMBL/GenBank/DDBJ whole genome shotgun (WGS) entry which is preliminary data.</text>
</comment>